<gene>
    <name evidence="2" type="ORF">Amac_003050</name>
</gene>
<proteinExistence type="predicted"/>
<comment type="caution">
    <text evidence="2">The sequence shown here is derived from an EMBL/GenBank/DDBJ whole genome shotgun (WGS) entry which is preliminary data.</text>
</comment>
<name>A0A5M3WEN6_9ACTN</name>
<feature type="domain" description="NAD(P)-binding" evidence="1">
    <location>
        <begin position="8"/>
        <end position="208"/>
    </location>
</feature>
<dbReference type="SUPFAM" id="SSF51735">
    <property type="entry name" value="NAD(P)-binding Rossmann-fold domains"/>
    <property type="match status" value="1"/>
</dbReference>
<dbReference type="EMBL" id="BLAE01000003">
    <property type="protein sequence ID" value="GES06710.1"/>
    <property type="molecule type" value="Genomic_DNA"/>
</dbReference>
<dbReference type="GO" id="GO:0016646">
    <property type="term" value="F:oxidoreductase activity, acting on the CH-NH group of donors, NAD or NADP as acceptor"/>
    <property type="evidence" value="ECO:0007669"/>
    <property type="project" value="TreeGrafter"/>
</dbReference>
<dbReference type="InterPro" id="IPR016040">
    <property type="entry name" value="NAD(P)-bd_dom"/>
</dbReference>
<dbReference type="PANTHER" id="PTHR43355:SF2">
    <property type="entry name" value="FLAVIN REDUCTASE (NADPH)"/>
    <property type="match status" value="1"/>
</dbReference>
<dbReference type="RefSeq" id="WP_155352424.1">
    <property type="nucleotide sequence ID" value="NZ_BAAAHL010000022.1"/>
</dbReference>
<dbReference type="InterPro" id="IPR051606">
    <property type="entry name" value="Polyketide_Oxido-like"/>
</dbReference>
<evidence type="ECO:0000313" key="2">
    <source>
        <dbReference type="EMBL" id="GES06710.1"/>
    </source>
</evidence>
<accession>A0A5M3WEN6</accession>
<evidence type="ECO:0000313" key="3">
    <source>
        <dbReference type="Proteomes" id="UP000331127"/>
    </source>
</evidence>
<dbReference type="AlphaFoldDB" id="A0A5M3WEN6"/>
<dbReference type="PANTHER" id="PTHR43355">
    <property type="entry name" value="FLAVIN REDUCTASE (NADPH)"/>
    <property type="match status" value="1"/>
</dbReference>
<dbReference type="Proteomes" id="UP000331127">
    <property type="component" value="Unassembled WGS sequence"/>
</dbReference>
<reference evidence="2 3" key="1">
    <citation type="submission" date="2019-10" db="EMBL/GenBank/DDBJ databases">
        <title>Whole genome shotgun sequence of Acrocarpospora macrocephala NBRC 16266.</title>
        <authorList>
            <person name="Ichikawa N."/>
            <person name="Kimura A."/>
            <person name="Kitahashi Y."/>
            <person name="Komaki H."/>
            <person name="Oguchi A."/>
        </authorList>
    </citation>
    <scope>NUCLEOTIDE SEQUENCE [LARGE SCALE GENOMIC DNA]</scope>
    <source>
        <strain evidence="2 3">NBRC 16266</strain>
    </source>
</reference>
<protein>
    <submittedName>
        <fullName evidence="2">3-beta hydroxysteroid dehydrogenase</fullName>
    </submittedName>
</protein>
<organism evidence="2 3">
    <name type="scientific">Acrocarpospora macrocephala</name>
    <dbReference type="NCBI Taxonomy" id="150177"/>
    <lineage>
        <taxon>Bacteria</taxon>
        <taxon>Bacillati</taxon>
        <taxon>Actinomycetota</taxon>
        <taxon>Actinomycetes</taxon>
        <taxon>Streptosporangiales</taxon>
        <taxon>Streptosporangiaceae</taxon>
        <taxon>Acrocarpospora</taxon>
    </lineage>
</organism>
<keyword evidence="3" id="KW-1185">Reference proteome</keyword>
<sequence>MSVIVVFGAGGRAGRAVLNEALSRDHRVVAAVRDPAKYRDLETDRVSMIRADVTDAAAVAEAAHGTDAAVHAVSPFSGPEGLDALDPAFFVKASDALLTGLASAGVGRLLVVGLFANMPTRSGGLVMDDPALLPPQIRPFAQAHTDGLDHLSAADSPLDWLMLTPPAALSIDLPRTGSYRIGTQAYAEEGQLSYADLAVAIIDEIEHPTHHRTRVPVYSH</sequence>
<dbReference type="Gene3D" id="3.40.50.720">
    <property type="entry name" value="NAD(P)-binding Rossmann-like Domain"/>
    <property type="match status" value="1"/>
</dbReference>
<dbReference type="Pfam" id="PF13460">
    <property type="entry name" value="NAD_binding_10"/>
    <property type="match status" value="1"/>
</dbReference>
<evidence type="ECO:0000259" key="1">
    <source>
        <dbReference type="Pfam" id="PF13460"/>
    </source>
</evidence>
<dbReference type="InterPro" id="IPR036291">
    <property type="entry name" value="NAD(P)-bd_dom_sf"/>
</dbReference>
<dbReference type="OrthoDB" id="3191258at2"/>